<evidence type="ECO:0000256" key="11">
    <source>
        <dbReference type="ARBA" id="ARBA00023299"/>
    </source>
</evidence>
<dbReference type="PANTHER" id="PTHR42938:SF22">
    <property type="entry name" value="D-3-PHOSPHOGLYCERATE DEHYDROGENASE"/>
    <property type="match status" value="1"/>
</dbReference>
<evidence type="ECO:0000256" key="4">
    <source>
        <dbReference type="ARBA" id="ARBA00013143"/>
    </source>
</evidence>
<keyword evidence="10 13" id="KW-0520">NAD</keyword>
<gene>
    <name evidence="17" type="ORF">PENSTE_c005G06032</name>
</gene>
<dbReference type="CDD" id="cd12173">
    <property type="entry name" value="PGDH_4"/>
    <property type="match status" value="1"/>
</dbReference>
<dbReference type="Gene3D" id="3.30.70.260">
    <property type="match status" value="1"/>
</dbReference>
<dbReference type="SUPFAM" id="SSF51735">
    <property type="entry name" value="NAD(P)-binding Rossmann-fold domains"/>
    <property type="match status" value="1"/>
</dbReference>
<evidence type="ECO:0000256" key="3">
    <source>
        <dbReference type="ARBA" id="ARBA00011881"/>
    </source>
</evidence>
<dbReference type="InterPro" id="IPR006140">
    <property type="entry name" value="D-isomer_DH_NAD-bd"/>
</dbReference>
<dbReference type="AlphaFoldDB" id="A0A1V6TKC1"/>
<dbReference type="InterPro" id="IPR006236">
    <property type="entry name" value="PGDH"/>
</dbReference>
<evidence type="ECO:0000256" key="2">
    <source>
        <dbReference type="ARBA" id="ARBA00005854"/>
    </source>
</evidence>
<dbReference type="STRING" id="303698.A0A1V6TKC1"/>
<evidence type="ECO:0000259" key="16">
    <source>
        <dbReference type="Pfam" id="PF19304"/>
    </source>
</evidence>
<evidence type="ECO:0000256" key="10">
    <source>
        <dbReference type="ARBA" id="ARBA00023027"/>
    </source>
</evidence>
<keyword evidence="6" id="KW-0597">Phosphoprotein</keyword>
<dbReference type="Gene3D" id="3.30.1330.90">
    <property type="entry name" value="D-3-phosphoglycerate dehydrogenase, domain 3"/>
    <property type="match status" value="1"/>
</dbReference>
<keyword evidence="7 13" id="KW-0028">Amino-acid biosynthesis</keyword>
<evidence type="ECO:0000256" key="13">
    <source>
        <dbReference type="RuleBase" id="RU363003"/>
    </source>
</evidence>
<accession>A0A1V6TKC1</accession>
<dbReference type="UniPathway" id="UPA00135">
    <property type="reaction ID" value="UER00196"/>
</dbReference>
<dbReference type="InterPro" id="IPR036291">
    <property type="entry name" value="NAD(P)-bd_dom_sf"/>
</dbReference>
<dbReference type="NCBIfam" id="TIGR01327">
    <property type="entry name" value="PGDH"/>
    <property type="match status" value="1"/>
</dbReference>
<dbReference type="Pfam" id="PF02826">
    <property type="entry name" value="2-Hacid_dh_C"/>
    <property type="match status" value="1"/>
</dbReference>
<keyword evidence="18" id="KW-1185">Reference proteome</keyword>
<evidence type="ECO:0000256" key="7">
    <source>
        <dbReference type="ARBA" id="ARBA00022605"/>
    </source>
</evidence>
<feature type="domain" description="D-isomer specific 2-hydroxyacid dehydrogenase NAD-binding" evidence="15">
    <location>
        <begin position="112"/>
        <end position="291"/>
    </location>
</feature>
<evidence type="ECO:0000256" key="1">
    <source>
        <dbReference type="ARBA" id="ARBA00005216"/>
    </source>
</evidence>
<dbReference type="GO" id="GO:0004617">
    <property type="term" value="F:phosphoglycerate dehydrogenase activity"/>
    <property type="evidence" value="ECO:0007669"/>
    <property type="project" value="UniProtKB-EC"/>
</dbReference>
<dbReference type="FunFam" id="3.30.70.260:FF:000008">
    <property type="entry name" value="D-3-phosphoglycerate dehydrogenase, chloroplastic"/>
    <property type="match status" value="1"/>
</dbReference>
<evidence type="ECO:0000256" key="12">
    <source>
        <dbReference type="ARBA" id="ARBA00048731"/>
    </source>
</evidence>
<evidence type="ECO:0000256" key="8">
    <source>
        <dbReference type="ARBA" id="ARBA00022990"/>
    </source>
</evidence>
<dbReference type="PANTHER" id="PTHR42938">
    <property type="entry name" value="FORMATE DEHYDROGENASE 1"/>
    <property type="match status" value="1"/>
</dbReference>
<comment type="similarity">
    <text evidence="2 13">Belongs to the D-isomer specific 2-hydroxyacid dehydrogenase family.</text>
</comment>
<evidence type="ECO:0000259" key="15">
    <source>
        <dbReference type="Pfam" id="PF02826"/>
    </source>
</evidence>
<proteinExistence type="inferred from homology"/>
<dbReference type="OrthoDB" id="298012at2759"/>
<dbReference type="SUPFAM" id="SSF143548">
    <property type="entry name" value="Serine metabolism enzymes domain"/>
    <property type="match status" value="1"/>
</dbReference>
<keyword evidence="11 13" id="KW-0718">Serine biosynthesis</keyword>
<comment type="subunit">
    <text evidence="3">Homotetramer.</text>
</comment>
<organism evidence="17 18">
    <name type="scientific">Penicillium steckii</name>
    <dbReference type="NCBI Taxonomy" id="303698"/>
    <lineage>
        <taxon>Eukaryota</taxon>
        <taxon>Fungi</taxon>
        <taxon>Dikarya</taxon>
        <taxon>Ascomycota</taxon>
        <taxon>Pezizomycotina</taxon>
        <taxon>Eurotiomycetes</taxon>
        <taxon>Eurotiomycetidae</taxon>
        <taxon>Eurotiales</taxon>
        <taxon>Aspergillaceae</taxon>
        <taxon>Penicillium</taxon>
    </lineage>
</organism>
<evidence type="ECO:0000259" key="14">
    <source>
        <dbReference type="Pfam" id="PF00389"/>
    </source>
</evidence>
<comment type="pathway">
    <text evidence="1 13">Amino-acid biosynthesis; L-serine biosynthesis; L-serine from 3-phospho-D-glycerate: step 1/3.</text>
</comment>
<dbReference type="InterPro" id="IPR045865">
    <property type="entry name" value="ACT-like_dom_sf"/>
</dbReference>
<dbReference type="Pfam" id="PF00389">
    <property type="entry name" value="2-Hacid_dh"/>
    <property type="match status" value="1"/>
</dbReference>
<dbReference type="SUPFAM" id="SSF52283">
    <property type="entry name" value="Formate/glycerate dehydrogenase catalytic domain-like"/>
    <property type="match status" value="1"/>
</dbReference>
<keyword evidence="8" id="KW-0007">Acetylation</keyword>
<keyword evidence="9 13" id="KW-0560">Oxidoreductase</keyword>
<dbReference type="Proteomes" id="UP000191285">
    <property type="component" value="Unassembled WGS sequence"/>
</dbReference>
<dbReference type="FunFam" id="3.30.1330.90:FF:000003">
    <property type="entry name" value="D-3-phosphoglycerate dehydrogenase"/>
    <property type="match status" value="1"/>
</dbReference>
<dbReference type="SUPFAM" id="SSF55021">
    <property type="entry name" value="ACT-like"/>
    <property type="match status" value="1"/>
</dbReference>
<evidence type="ECO:0000256" key="9">
    <source>
        <dbReference type="ARBA" id="ARBA00023002"/>
    </source>
</evidence>
<evidence type="ECO:0000256" key="5">
    <source>
        <dbReference type="ARBA" id="ARBA00021582"/>
    </source>
</evidence>
<dbReference type="InterPro" id="IPR006139">
    <property type="entry name" value="D-isomer_2_OHA_DH_cat_dom"/>
</dbReference>
<dbReference type="Gene3D" id="3.40.50.720">
    <property type="entry name" value="NAD(P)-binding Rossmann-like Domain"/>
    <property type="match status" value="2"/>
</dbReference>
<dbReference type="FunFam" id="3.40.50.720:FF:000021">
    <property type="entry name" value="D-3-phosphoglycerate dehydrogenase"/>
    <property type="match status" value="1"/>
</dbReference>
<evidence type="ECO:0000313" key="18">
    <source>
        <dbReference type="Proteomes" id="UP000191285"/>
    </source>
</evidence>
<evidence type="ECO:0000256" key="6">
    <source>
        <dbReference type="ARBA" id="ARBA00022553"/>
    </source>
</evidence>
<dbReference type="GO" id="GO:0006564">
    <property type="term" value="P:L-serine biosynthetic process"/>
    <property type="evidence" value="ECO:0007669"/>
    <property type="project" value="UniProtKB-KW"/>
</dbReference>
<evidence type="ECO:0000313" key="17">
    <source>
        <dbReference type="EMBL" id="OQE26798.1"/>
    </source>
</evidence>
<comment type="caution">
    <text evidence="17">The sequence shown here is derived from an EMBL/GenBank/DDBJ whole genome shotgun (WGS) entry which is preliminary data.</text>
</comment>
<comment type="catalytic activity">
    <reaction evidence="12 13">
        <text>(2R)-3-phosphoglycerate + NAD(+) = 3-phosphooxypyruvate + NADH + H(+)</text>
        <dbReference type="Rhea" id="RHEA:12641"/>
        <dbReference type="ChEBI" id="CHEBI:15378"/>
        <dbReference type="ChEBI" id="CHEBI:18110"/>
        <dbReference type="ChEBI" id="CHEBI:57540"/>
        <dbReference type="ChEBI" id="CHEBI:57945"/>
        <dbReference type="ChEBI" id="CHEBI:58272"/>
        <dbReference type="EC" id="1.1.1.95"/>
    </reaction>
</comment>
<dbReference type="EMBL" id="MLKD01000005">
    <property type="protein sequence ID" value="OQE26798.1"/>
    <property type="molecule type" value="Genomic_DNA"/>
</dbReference>
<feature type="domain" description="D-isomer specific 2-hydroxyacid dehydrogenase catalytic" evidence="14">
    <location>
        <begin position="11"/>
        <end position="323"/>
    </location>
</feature>
<dbReference type="InterPro" id="IPR045626">
    <property type="entry name" value="PGDH_ASB_dom"/>
</dbReference>
<dbReference type="InterPro" id="IPR029009">
    <property type="entry name" value="ASB_dom_sf"/>
</dbReference>
<reference evidence="18" key="1">
    <citation type="journal article" date="2017" name="Nat. Microbiol.">
        <title>Global analysis of biosynthetic gene clusters reveals vast potential of secondary metabolite production in Penicillium species.</title>
        <authorList>
            <person name="Nielsen J.C."/>
            <person name="Grijseels S."/>
            <person name="Prigent S."/>
            <person name="Ji B."/>
            <person name="Dainat J."/>
            <person name="Nielsen K.F."/>
            <person name="Frisvad J.C."/>
            <person name="Workman M."/>
            <person name="Nielsen J."/>
        </authorList>
    </citation>
    <scope>NUCLEOTIDE SEQUENCE [LARGE SCALE GENOMIC DNA]</scope>
    <source>
        <strain evidence="18">IBT 24891</strain>
    </source>
</reference>
<dbReference type="EC" id="1.1.1.95" evidence="4 13"/>
<sequence>MPLFKKAPPKVLVPEKLSPDGLALLRSSLDVDERKNLTPDELLEIIPNYEALLVRSETKVTATLLRAARNLKVVARAGVGVDNVDVEEATKLGIVVVNSPSGNIGAAAEHTIALLMSMARKIPEGCASLKAGKWERSKFVGVEVKGKVLGIIGLGKVGLTVARLAKGLGMNVHALDPYASPAVAASASVKLVSSLSELLPLADFLTIHTPLIASTRGMISDTELAQMKPGSRILNVARGGTIDETALLAALESGHLGGAAVDVFTSEPPAPDSTAAKLIAHPRAVVTPHLGASTIEAQENVSVDVCEQVLEILKGSLPRSAVNAPLILPEEYKKLQPFVRLVEKMGSLYTQHYASTPGGSMTLNTFDLIYKGEVASINNTTPLFAALIKGLLSPISSTEGLNINIVNAELVARERGIFVSEQRSRDPTEDSSYSSLVILVARPPSRASSRAPVASENVGATQTQQQRIISGTCSGDQPLITRLGRFEALFEPQGTLLICENYDSPGKIGVVGSILGREGVNINFMTVAPVSSKLLAAGDLTDIKATKDGTTDTTLKDDEVSKEALMILGIDRGVSPDVTTDLVKEGGVLSACAVTL</sequence>
<protein>
    <recommendedName>
        <fullName evidence="5 13">D-3-phosphoglycerate dehydrogenase</fullName>
        <ecNumber evidence="4 13">1.1.1.95</ecNumber>
    </recommendedName>
</protein>
<dbReference type="InterPro" id="IPR029753">
    <property type="entry name" value="D-isomer_DH_CS"/>
</dbReference>
<dbReference type="GO" id="GO:0051287">
    <property type="term" value="F:NAD binding"/>
    <property type="evidence" value="ECO:0007669"/>
    <property type="project" value="UniProtKB-UniRule"/>
</dbReference>
<dbReference type="PROSITE" id="PS00670">
    <property type="entry name" value="D_2_HYDROXYACID_DH_2"/>
    <property type="match status" value="1"/>
</dbReference>
<dbReference type="Pfam" id="PF19304">
    <property type="entry name" value="PGDH_inter"/>
    <property type="match status" value="1"/>
</dbReference>
<name>A0A1V6TKC1_9EURO</name>
<feature type="domain" description="D-3-phosphoglycerate dehydrogenase ASB" evidence="16">
    <location>
        <begin position="334"/>
        <end position="439"/>
    </location>
</feature>